<comment type="subunit">
    <text evidence="9">The complex comprises the extracytoplasmic solute receptor protein and the two transmembrane proteins.</text>
</comment>
<evidence type="ECO:0000256" key="4">
    <source>
        <dbReference type="ARBA" id="ARBA00022519"/>
    </source>
</evidence>
<name>A0A2Z6DX66_HYDTE</name>
<feature type="domain" description="Tripartite ATP-independent periplasmic transporters DctQ component" evidence="10">
    <location>
        <begin position="24"/>
        <end position="181"/>
    </location>
</feature>
<evidence type="ECO:0000259" key="10">
    <source>
        <dbReference type="Pfam" id="PF04290"/>
    </source>
</evidence>
<dbReference type="Pfam" id="PF04290">
    <property type="entry name" value="DctQ"/>
    <property type="match status" value="1"/>
</dbReference>
<comment type="function">
    <text evidence="9">Part of the tripartite ATP-independent periplasmic (TRAP) transport system.</text>
</comment>
<dbReference type="PANTHER" id="PTHR35011">
    <property type="entry name" value="2,3-DIKETO-L-GULONATE TRAP TRANSPORTER SMALL PERMEASE PROTEIN YIAM"/>
    <property type="match status" value="1"/>
</dbReference>
<evidence type="ECO:0000256" key="1">
    <source>
        <dbReference type="ARBA" id="ARBA00004429"/>
    </source>
</evidence>
<keyword evidence="12" id="KW-1185">Reference proteome</keyword>
<reference evidence="11 12" key="1">
    <citation type="submission" date="2018-04" db="EMBL/GenBank/DDBJ databases">
        <title>Complete genome sequence of Hydrogenophilus thermoluteolus TH-1.</title>
        <authorList>
            <person name="Arai H."/>
        </authorList>
    </citation>
    <scope>NUCLEOTIDE SEQUENCE [LARGE SCALE GENOMIC DNA]</scope>
    <source>
        <strain evidence="11 12">TH-1</strain>
    </source>
</reference>
<keyword evidence="7 9" id="KW-0472">Membrane</keyword>
<dbReference type="InterPro" id="IPR007387">
    <property type="entry name" value="TRAP_DctQ"/>
</dbReference>
<accession>A0A2Z6DX66</accession>
<evidence type="ECO:0000256" key="8">
    <source>
        <dbReference type="ARBA" id="ARBA00038436"/>
    </source>
</evidence>
<keyword evidence="2 9" id="KW-0813">Transport</keyword>
<proteinExistence type="inferred from homology"/>
<keyword evidence="5 9" id="KW-0812">Transmembrane</keyword>
<dbReference type="GO" id="GO:0015740">
    <property type="term" value="P:C4-dicarboxylate transport"/>
    <property type="evidence" value="ECO:0007669"/>
    <property type="project" value="TreeGrafter"/>
</dbReference>
<keyword evidence="4 9" id="KW-0997">Cell inner membrane</keyword>
<evidence type="ECO:0000313" key="12">
    <source>
        <dbReference type="Proteomes" id="UP000262004"/>
    </source>
</evidence>
<feature type="transmembrane region" description="Helical" evidence="9">
    <location>
        <begin position="54"/>
        <end position="75"/>
    </location>
</feature>
<keyword evidence="6 9" id="KW-1133">Transmembrane helix</keyword>
<evidence type="ECO:0000256" key="5">
    <source>
        <dbReference type="ARBA" id="ARBA00022692"/>
    </source>
</evidence>
<dbReference type="EMBL" id="AP018558">
    <property type="protein sequence ID" value="BBD77053.1"/>
    <property type="molecule type" value="Genomic_DNA"/>
</dbReference>
<feature type="transmembrane region" description="Helical" evidence="9">
    <location>
        <begin position="155"/>
        <end position="173"/>
    </location>
</feature>
<evidence type="ECO:0000256" key="9">
    <source>
        <dbReference type="RuleBase" id="RU369079"/>
    </source>
</evidence>
<gene>
    <name evidence="11" type="ORF">HPTL_0785</name>
</gene>
<dbReference type="InterPro" id="IPR055348">
    <property type="entry name" value="DctQ"/>
</dbReference>
<dbReference type="AlphaFoldDB" id="A0A2Z6DX66"/>
<dbReference type="KEGG" id="htl:HPTL_0785"/>
<protein>
    <recommendedName>
        <fullName evidence="9">TRAP transporter small permease protein</fullName>
    </recommendedName>
</protein>
<dbReference type="PANTHER" id="PTHR35011:SF2">
    <property type="entry name" value="2,3-DIKETO-L-GULONATE TRAP TRANSPORTER SMALL PERMEASE PROTEIN YIAM"/>
    <property type="match status" value="1"/>
</dbReference>
<comment type="similarity">
    <text evidence="8 9">Belongs to the TRAP transporter small permease family.</text>
</comment>
<keyword evidence="3" id="KW-1003">Cell membrane</keyword>
<evidence type="ECO:0000256" key="7">
    <source>
        <dbReference type="ARBA" id="ARBA00023136"/>
    </source>
</evidence>
<evidence type="ECO:0000256" key="2">
    <source>
        <dbReference type="ARBA" id="ARBA00022448"/>
    </source>
</evidence>
<sequence length="199" mass="22269">MRFRQILNHLEEWLIGFLLALTTGVIFVAVVHRYLSGVPIPYLQDWLLARDLGWAQEFALICAAWMAKIGAAYGVRTGIHVGVDIVTERATGKTRALLVTLGLGAGILFSALTAWFGALFVWENGLAYAFYDTLGWDTGPYFEGSVTPDLEWPSWAVYLIIPIGGMLMGWRFLEVLIRFWRTGELPRHQVAHVAGLEES</sequence>
<feature type="transmembrane region" description="Helical" evidence="9">
    <location>
        <begin position="96"/>
        <end position="122"/>
    </location>
</feature>
<evidence type="ECO:0000313" key="11">
    <source>
        <dbReference type="EMBL" id="BBD77053.1"/>
    </source>
</evidence>
<evidence type="ECO:0000256" key="3">
    <source>
        <dbReference type="ARBA" id="ARBA00022475"/>
    </source>
</evidence>
<evidence type="ECO:0000256" key="6">
    <source>
        <dbReference type="ARBA" id="ARBA00022989"/>
    </source>
</evidence>
<comment type="subcellular location">
    <subcellularLocation>
        <location evidence="1 9">Cell inner membrane</location>
        <topology evidence="1 9">Multi-pass membrane protein</topology>
    </subcellularLocation>
</comment>
<feature type="transmembrane region" description="Helical" evidence="9">
    <location>
        <begin position="12"/>
        <end position="34"/>
    </location>
</feature>
<dbReference type="GO" id="GO:0005886">
    <property type="term" value="C:plasma membrane"/>
    <property type="evidence" value="ECO:0007669"/>
    <property type="project" value="UniProtKB-SubCell"/>
</dbReference>
<dbReference type="GO" id="GO:0022857">
    <property type="term" value="F:transmembrane transporter activity"/>
    <property type="evidence" value="ECO:0007669"/>
    <property type="project" value="UniProtKB-UniRule"/>
</dbReference>
<dbReference type="Proteomes" id="UP000262004">
    <property type="component" value="Chromosome"/>
</dbReference>
<organism evidence="11 12">
    <name type="scientific">Hydrogenophilus thermoluteolus</name>
    <name type="common">Pseudomonas hydrogenothermophila</name>
    <dbReference type="NCBI Taxonomy" id="297"/>
    <lineage>
        <taxon>Bacteria</taxon>
        <taxon>Pseudomonadati</taxon>
        <taxon>Pseudomonadota</taxon>
        <taxon>Hydrogenophilia</taxon>
        <taxon>Hydrogenophilales</taxon>
        <taxon>Hydrogenophilaceae</taxon>
        <taxon>Hydrogenophilus</taxon>
    </lineage>
</organism>